<feature type="transmembrane region" description="Helical" evidence="6">
    <location>
        <begin position="52"/>
        <end position="76"/>
    </location>
</feature>
<comment type="subcellular location">
    <subcellularLocation>
        <location evidence="1">Membrane</location>
        <topology evidence="1">Multi-pass membrane protein</topology>
    </subcellularLocation>
</comment>
<evidence type="ECO:0000256" key="4">
    <source>
        <dbReference type="ARBA" id="ARBA00023136"/>
    </source>
</evidence>
<evidence type="ECO:0000256" key="1">
    <source>
        <dbReference type="ARBA" id="ARBA00004141"/>
    </source>
</evidence>
<dbReference type="Gene3D" id="1.20.1280.290">
    <property type="match status" value="2"/>
</dbReference>
<dbReference type="EMBL" id="QKYT01000284">
    <property type="protein sequence ID" value="RIA87969.1"/>
    <property type="molecule type" value="Genomic_DNA"/>
</dbReference>
<protein>
    <recommendedName>
        <fullName evidence="9">PQ loop repeat-domain-containing protein</fullName>
    </recommendedName>
</protein>
<feature type="transmembrane region" description="Helical" evidence="6">
    <location>
        <begin position="148"/>
        <end position="170"/>
    </location>
</feature>
<keyword evidence="3 6" id="KW-1133">Transmembrane helix</keyword>
<feature type="compositionally biased region" description="Polar residues" evidence="5">
    <location>
        <begin position="312"/>
        <end position="335"/>
    </location>
</feature>
<dbReference type="GO" id="GO:0016020">
    <property type="term" value="C:membrane"/>
    <property type="evidence" value="ECO:0007669"/>
    <property type="project" value="UniProtKB-SubCell"/>
</dbReference>
<dbReference type="AlphaFoldDB" id="A0A397SST2"/>
<dbReference type="PANTHER" id="PTHR16201">
    <property type="entry name" value="SEVEN TRANSMEMBRANE PROTEIN 1-RELATED"/>
    <property type="match status" value="1"/>
</dbReference>
<feature type="transmembrane region" description="Helical" evidence="6">
    <location>
        <begin position="212"/>
        <end position="233"/>
    </location>
</feature>
<feature type="region of interest" description="Disordered" evidence="5">
    <location>
        <begin position="302"/>
        <end position="357"/>
    </location>
</feature>
<evidence type="ECO:0000256" key="5">
    <source>
        <dbReference type="SAM" id="MobiDB-lite"/>
    </source>
</evidence>
<feature type="transmembrane region" description="Helical" evidence="6">
    <location>
        <begin position="20"/>
        <end position="40"/>
    </location>
</feature>
<keyword evidence="8" id="KW-1185">Reference proteome</keyword>
<dbReference type="SMART" id="SM00679">
    <property type="entry name" value="CTNS"/>
    <property type="match status" value="2"/>
</dbReference>
<dbReference type="InterPro" id="IPR051415">
    <property type="entry name" value="LAAT-1"/>
</dbReference>
<comment type="caution">
    <text evidence="7">The sequence shown here is derived from an EMBL/GenBank/DDBJ whole genome shotgun (WGS) entry which is preliminary data.</text>
</comment>
<name>A0A397SST2_9GLOM</name>
<dbReference type="OrthoDB" id="19344at2759"/>
<evidence type="ECO:0000256" key="3">
    <source>
        <dbReference type="ARBA" id="ARBA00022989"/>
    </source>
</evidence>
<sequence length="357" mass="41045">MTHSLRSIDFEICISDNQPIDVLLSILVAFGLLISFFPQVRKIIKYKTSEGISPWFLMLGTMSATCILFNIVILQFKVIKCCQFDPVITCFENMLGIIQLAILWFMCMVILVLFMLYFPSHRKLAPYIRHLHYNTPPTEWSIEWRNSIIAAIAVTIHIILTIVITILLLLFYGHKDVNWTKIWADSLGIMSMLLMSIQSIPQLYRTWKRKSVGALSIEMMIMQVLGSFIFVYTLSKRTSTSWTTWIVFFVSGCLQGILLIMCICWHYRSKRLGHGPFYVGETDQLLSRDGRPLLPDERTTLINKAHKRNPSHRPSTSRGSSFNSTVGTPNKDITVNNNNNNNNNDDDDNNNYLSVKF</sequence>
<evidence type="ECO:0000256" key="6">
    <source>
        <dbReference type="SAM" id="Phobius"/>
    </source>
</evidence>
<evidence type="ECO:0000313" key="8">
    <source>
        <dbReference type="Proteomes" id="UP000265703"/>
    </source>
</evidence>
<reference evidence="7 8" key="1">
    <citation type="submission" date="2018-06" db="EMBL/GenBank/DDBJ databases">
        <title>Comparative genomics reveals the genomic features of Rhizophagus irregularis, R. cerebriforme, R. diaphanum and Gigaspora rosea, and their symbiotic lifestyle signature.</title>
        <authorList>
            <person name="Morin E."/>
            <person name="San Clemente H."/>
            <person name="Chen E.C.H."/>
            <person name="De La Providencia I."/>
            <person name="Hainaut M."/>
            <person name="Kuo A."/>
            <person name="Kohler A."/>
            <person name="Murat C."/>
            <person name="Tang N."/>
            <person name="Roy S."/>
            <person name="Loubradou J."/>
            <person name="Henrissat B."/>
            <person name="Grigoriev I.V."/>
            <person name="Corradi N."/>
            <person name="Roux C."/>
            <person name="Martin F.M."/>
        </authorList>
    </citation>
    <scope>NUCLEOTIDE SEQUENCE [LARGE SCALE GENOMIC DNA]</scope>
    <source>
        <strain evidence="7 8">DAOM 227022</strain>
    </source>
</reference>
<dbReference type="Proteomes" id="UP000265703">
    <property type="component" value="Unassembled WGS sequence"/>
</dbReference>
<proteinExistence type="predicted"/>
<evidence type="ECO:0000313" key="7">
    <source>
        <dbReference type="EMBL" id="RIA87969.1"/>
    </source>
</evidence>
<organism evidence="7 8">
    <name type="scientific">Glomus cerebriforme</name>
    <dbReference type="NCBI Taxonomy" id="658196"/>
    <lineage>
        <taxon>Eukaryota</taxon>
        <taxon>Fungi</taxon>
        <taxon>Fungi incertae sedis</taxon>
        <taxon>Mucoromycota</taxon>
        <taxon>Glomeromycotina</taxon>
        <taxon>Glomeromycetes</taxon>
        <taxon>Glomerales</taxon>
        <taxon>Glomeraceae</taxon>
        <taxon>Glomus</taxon>
    </lineage>
</organism>
<dbReference type="Pfam" id="PF04193">
    <property type="entry name" value="PQ-loop"/>
    <property type="match status" value="2"/>
</dbReference>
<feature type="transmembrane region" description="Helical" evidence="6">
    <location>
        <begin position="245"/>
        <end position="267"/>
    </location>
</feature>
<feature type="transmembrane region" description="Helical" evidence="6">
    <location>
        <begin position="96"/>
        <end position="118"/>
    </location>
</feature>
<evidence type="ECO:0008006" key="9">
    <source>
        <dbReference type="Google" id="ProtNLM"/>
    </source>
</evidence>
<gene>
    <name evidence="7" type="ORF">C1645_695548</name>
</gene>
<keyword evidence="2 6" id="KW-0812">Transmembrane</keyword>
<accession>A0A397SST2</accession>
<dbReference type="PANTHER" id="PTHR16201:SF11">
    <property type="entry name" value="PQ-LOOP REPEAT-CONTAINING PROTEIN"/>
    <property type="match status" value="1"/>
</dbReference>
<evidence type="ECO:0000256" key="2">
    <source>
        <dbReference type="ARBA" id="ARBA00022692"/>
    </source>
</evidence>
<keyword evidence="4 6" id="KW-0472">Membrane</keyword>
<dbReference type="InterPro" id="IPR006603">
    <property type="entry name" value="PQ-loop_rpt"/>
</dbReference>